<organism evidence="8">
    <name type="scientific">Philodina roseola</name>
    <name type="common">Rotifer</name>
    <dbReference type="NCBI Taxonomy" id="96448"/>
    <lineage>
        <taxon>Eukaryota</taxon>
        <taxon>Metazoa</taxon>
        <taxon>Spiralia</taxon>
        <taxon>Gnathifera</taxon>
        <taxon>Rotifera</taxon>
        <taxon>Eurotatoria</taxon>
        <taxon>Bdelloidea</taxon>
        <taxon>Philodinida</taxon>
        <taxon>Philodinidae</taxon>
        <taxon>Philodina</taxon>
    </lineage>
</organism>
<dbReference type="GO" id="GO:0016020">
    <property type="term" value="C:membrane"/>
    <property type="evidence" value="ECO:0007669"/>
    <property type="project" value="TreeGrafter"/>
</dbReference>
<reference evidence="8" key="1">
    <citation type="submission" date="2008-04" db="EMBL/GenBank/DDBJ databases">
        <title>Hox genes are not clustered in the bdelloid rotifer Philodina roseola.</title>
        <authorList>
            <person name="Mark Welch J.L."/>
            <person name="Mark Welch D.B."/>
        </authorList>
    </citation>
    <scope>NUCLEOTIDE SEQUENCE</scope>
</reference>
<protein>
    <submittedName>
        <fullName evidence="8">Oxysterol-binding protein-like protein</fullName>
    </submittedName>
</protein>
<keyword evidence="2" id="KW-0813">Transport</keyword>
<dbReference type="AlphaFoldDB" id="B6S328"/>
<evidence type="ECO:0000259" key="7">
    <source>
        <dbReference type="PROSITE" id="PS50003"/>
    </source>
</evidence>
<dbReference type="Pfam" id="PF01237">
    <property type="entry name" value="Oxysterol_BP"/>
    <property type="match status" value="1"/>
</dbReference>
<dbReference type="EMBL" id="EU637020">
    <property type="protein sequence ID" value="ACI90348.1"/>
    <property type="molecule type" value="Genomic_DNA"/>
</dbReference>
<feature type="compositionally biased region" description="Polar residues" evidence="5">
    <location>
        <begin position="246"/>
        <end position="261"/>
    </location>
</feature>
<dbReference type="SUPFAM" id="SSF144000">
    <property type="entry name" value="Oxysterol-binding protein-like"/>
    <property type="match status" value="1"/>
</dbReference>
<keyword evidence="6" id="KW-0812">Transmembrane</keyword>
<dbReference type="SUPFAM" id="SSF50729">
    <property type="entry name" value="PH domain-like"/>
    <property type="match status" value="1"/>
</dbReference>
<sequence length="761" mass="87838">MDARCFDHDFFCSLSKKNSLVETRRKHHHFSFVMHSNSTESMPIEINGRQKKVTLDIAVVLKDPAVVIVSDWLKVRGTLRYWTRLWAILKPGLLLLYRGPASMGHVKVCIRSNAFQNDKTFFSINLVTPRPTKRSGFCFKIWHQTGKSIWTQRGPNNEQSGSLTFPLPMSYLICRTSDTTAGRCWIDALELTMKYSKTLRNQPSMSFDLDTSYRSVESHSSFISDASFVGQEDIAFTNNKLETSEISKSGASVSDDSQDLLTDTNNKEDHDDDDEQNQTPYIVAPIEEMAELGNAEQTEEMVGENKSLIRHLLKQVRPGMDLSKVVLPTFILEPRSFLEKISDYYYHCDILEEAVNSPDPLIRMKTIVKFYLSGFYKKPKGLKKPYNPILGETYRCYFHHTKSNSKTFYLAEQISHHPPITNFHVSNRQEGFSIQGSILTKSKFYGNSISAILDGTARLTLLNRGEDYVMTMPYANCKGILIGKLTMELGGKVNIVCEKTRYSADIEFKLKPFIGGQEWINYIEGKICLEDDVMCTISGRWDDEISLLDKHTQTKSILWKITPEIVQSRLKRYIVPMEQQQENESERLWCRVTSAIQQNDQSSATKEKMLIEDEQRKLVRERKATGAEWQPHLFCLDAITKEWMYIHTDARPWDSHNDISTYEKNFIICTRTRHHTHPLLSHKPSIHTTLIPEKTDEISLILQRIESMLNRTNERLSVYEKEIHETSPQEFNYFSSPLIQLFLLVLIVAILLKYLLFSFSK</sequence>
<dbReference type="SMART" id="SM00233">
    <property type="entry name" value="PH"/>
    <property type="match status" value="1"/>
</dbReference>
<dbReference type="InterPro" id="IPR037239">
    <property type="entry name" value="OSBP_sf"/>
</dbReference>
<evidence type="ECO:0000256" key="5">
    <source>
        <dbReference type="SAM" id="MobiDB-lite"/>
    </source>
</evidence>
<dbReference type="InterPro" id="IPR011993">
    <property type="entry name" value="PH-like_dom_sf"/>
</dbReference>
<dbReference type="Gene3D" id="2.30.29.30">
    <property type="entry name" value="Pleckstrin-homology domain (PH domain)/Phosphotyrosine-binding domain (PTB)"/>
    <property type="match status" value="1"/>
</dbReference>
<dbReference type="InterPro" id="IPR001849">
    <property type="entry name" value="PH_domain"/>
</dbReference>
<dbReference type="PANTHER" id="PTHR10972:SF102">
    <property type="entry name" value="OXYSTEROL-BINDING PROTEIN"/>
    <property type="match status" value="1"/>
</dbReference>
<dbReference type="GO" id="GO:0015485">
    <property type="term" value="F:cholesterol binding"/>
    <property type="evidence" value="ECO:0007669"/>
    <property type="project" value="TreeGrafter"/>
</dbReference>
<dbReference type="PANTHER" id="PTHR10972">
    <property type="entry name" value="OXYSTEROL-BINDING PROTEIN-RELATED"/>
    <property type="match status" value="1"/>
</dbReference>
<proteinExistence type="inferred from homology"/>
<keyword evidence="6" id="KW-1133">Transmembrane helix</keyword>
<comment type="similarity">
    <text evidence="1">Belongs to the OSBP family.</text>
</comment>
<dbReference type="FunFam" id="2.40.160.120:FF:000020">
    <property type="entry name" value="Oxysterol-binding protein"/>
    <property type="match status" value="1"/>
</dbReference>
<dbReference type="GO" id="GO:0032541">
    <property type="term" value="C:cortical endoplasmic reticulum"/>
    <property type="evidence" value="ECO:0007669"/>
    <property type="project" value="TreeGrafter"/>
</dbReference>
<dbReference type="Gene3D" id="3.30.70.3490">
    <property type="match status" value="1"/>
</dbReference>
<keyword evidence="6" id="KW-0472">Membrane</keyword>
<evidence type="ECO:0000256" key="6">
    <source>
        <dbReference type="SAM" id="Phobius"/>
    </source>
</evidence>
<evidence type="ECO:0000256" key="1">
    <source>
        <dbReference type="ARBA" id="ARBA00008842"/>
    </source>
</evidence>
<evidence type="ECO:0000313" key="8">
    <source>
        <dbReference type="EMBL" id="ACI90348.1"/>
    </source>
</evidence>
<dbReference type="FunFam" id="1.10.287.2720:FF:000002">
    <property type="entry name" value="Oxysterol-binding protein"/>
    <property type="match status" value="1"/>
</dbReference>
<dbReference type="GO" id="GO:0006869">
    <property type="term" value="P:lipid transport"/>
    <property type="evidence" value="ECO:0007669"/>
    <property type="project" value="UniProtKB-KW"/>
</dbReference>
<name>B6S328_PHIRO</name>
<dbReference type="GO" id="GO:0005829">
    <property type="term" value="C:cytosol"/>
    <property type="evidence" value="ECO:0007669"/>
    <property type="project" value="TreeGrafter"/>
</dbReference>
<evidence type="ECO:0000256" key="4">
    <source>
        <dbReference type="ARBA" id="ARBA00023121"/>
    </source>
</evidence>
<dbReference type="Gene3D" id="1.10.287.2720">
    <property type="match status" value="1"/>
</dbReference>
<accession>B6S328</accession>
<evidence type="ECO:0000256" key="3">
    <source>
        <dbReference type="ARBA" id="ARBA00023055"/>
    </source>
</evidence>
<feature type="domain" description="PH" evidence="7">
    <location>
        <begin position="66"/>
        <end position="194"/>
    </location>
</feature>
<keyword evidence="4" id="KW-0446">Lipid-binding</keyword>
<evidence type="ECO:0000256" key="2">
    <source>
        <dbReference type="ARBA" id="ARBA00022448"/>
    </source>
</evidence>
<dbReference type="Gene3D" id="2.40.160.120">
    <property type="match status" value="1"/>
</dbReference>
<keyword evidence="3" id="KW-0445">Lipid transport</keyword>
<dbReference type="PROSITE" id="PS50003">
    <property type="entry name" value="PH_DOMAIN"/>
    <property type="match status" value="1"/>
</dbReference>
<feature type="region of interest" description="Disordered" evidence="5">
    <location>
        <begin position="246"/>
        <end position="278"/>
    </location>
</feature>
<dbReference type="InterPro" id="IPR000648">
    <property type="entry name" value="Oxysterol-bd"/>
</dbReference>
<feature type="transmembrane region" description="Helical" evidence="6">
    <location>
        <begin position="738"/>
        <end position="757"/>
    </location>
</feature>